<organism evidence="1 2">
    <name type="scientific">Methylophaga muralis</name>
    <dbReference type="NCBI Taxonomy" id="291169"/>
    <lineage>
        <taxon>Bacteria</taxon>
        <taxon>Pseudomonadati</taxon>
        <taxon>Pseudomonadota</taxon>
        <taxon>Gammaproteobacteria</taxon>
        <taxon>Thiotrichales</taxon>
        <taxon>Piscirickettsiaceae</taxon>
        <taxon>Methylophaga</taxon>
    </lineage>
</organism>
<dbReference type="AlphaFoldDB" id="A0A1E3GPA1"/>
<reference evidence="1 2" key="1">
    <citation type="submission" date="2016-07" db="EMBL/GenBank/DDBJ databases">
        <title>Draft Genome Sequence of Methylophaga muralis Bur 1.</title>
        <authorList>
            <person name="Vasilenko O.V."/>
            <person name="Doronina N.V."/>
            <person name="Shmareva M.N."/>
            <person name="Tarlachkov S.V."/>
            <person name="Mustakhimov I."/>
            <person name="Trotsenko Y.A."/>
        </authorList>
    </citation>
    <scope>NUCLEOTIDE SEQUENCE [LARGE SCALE GENOMIC DNA]</scope>
    <source>
        <strain evidence="1 2">Bur 1</strain>
    </source>
</reference>
<dbReference type="PATRIC" id="fig|291169.3.peg.2511"/>
<dbReference type="Proteomes" id="UP000094379">
    <property type="component" value="Unassembled WGS sequence"/>
</dbReference>
<gene>
    <name evidence="1" type="ORF">A9E74_02488</name>
</gene>
<evidence type="ECO:0000313" key="2">
    <source>
        <dbReference type="Proteomes" id="UP000094379"/>
    </source>
</evidence>
<dbReference type="RefSeq" id="WP_069296869.1">
    <property type="nucleotide sequence ID" value="NZ_MCRI01000041.1"/>
</dbReference>
<sequence length="113" mass="13241">MRKTDRKIDNELRLKLTEVCEQALKDITGFQWLTHLVNYEDFPNSLMVVCVFDTNENLKNYLQSDDSQALISLIQAEFKTMDIKLKRLGDHIAYDSEENCNQYHNGNWALRLG</sequence>
<dbReference type="InterPro" id="IPR011008">
    <property type="entry name" value="Dimeric_a/b-barrel"/>
</dbReference>
<dbReference type="EMBL" id="MCRI01000041">
    <property type="protein sequence ID" value="ODN65765.1"/>
    <property type="molecule type" value="Genomic_DNA"/>
</dbReference>
<keyword evidence="2" id="KW-1185">Reference proteome</keyword>
<protein>
    <recommendedName>
        <fullName evidence="3">Fis family transcriptional regulator</fullName>
    </recommendedName>
</protein>
<evidence type="ECO:0008006" key="3">
    <source>
        <dbReference type="Google" id="ProtNLM"/>
    </source>
</evidence>
<comment type="caution">
    <text evidence="1">The sequence shown here is derived from an EMBL/GenBank/DDBJ whole genome shotgun (WGS) entry which is preliminary data.</text>
</comment>
<accession>A0A1E3GPA1</accession>
<evidence type="ECO:0000313" key="1">
    <source>
        <dbReference type="EMBL" id="ODN65765.1"/>
    </source>
</evidence>
<dbReference type="SUPFAM" id="SSF54909">
    <property type="entry name" value="Dimeric alpha+beta barrel"/>
    <property type="match status" value="1"/>
</dbReference>
<name>A0A1E3GPA1_9GAMM</name>
<proteinExistence type="predicted"/>
<dbReference type="STRING" id="291169.A9E74_02488"/>